<evidence type="ECO:0000313" key="9">
    <source>
        <dbReference type="EMBL" id="BCB88162.1"/>
    </source>
</evidence>
<evidence type="ECO:0000256" key="3">
    <source>
        <dbReference type="ARBA" id="ARBA00022676"/>
    </source>
</evidence>
<feature type="transmembrane region" description="Helical" evidence="8">
    <location>
        <begin position="401"/>
        <end position="422"/>
    </location>
</feature>
<reference evidence="9 10" key="2">
    <citation type="submission" date="2020-03" db="EMBL/GenBank/DDBJ databases">
        <authorList>
            <person name="Ichikawa N."/>
            <person name="Kimura A."/>
            <person name="Kitahashi Y."/>
            <person name="Uohara A."/>
        </authorList>
    </citation>
    <scope>NUCLEOTIDE SEQUENCE [LARGE SCALE GENOMIC DNA]</scope>
    <source>
        <strain evidence="9 10">NBRC 105367</strain>
    </source>
</reference>
<dbReference type="EMBL" id="AP022871">
    <property type="protein sequence ID" value="BCB88162.1"/>
    <property type="molecule type" value="Genomic_DNA"/>
</dbReference>
<keyword evidence="10" id="KW-1185">Reference proteome</keyword>
<evidence type="ECO:0000256" key="7">
    <source>
        <dbReference type="ARBA" id="ARBA00023136"/>
    </source>
</evidence>
<feature type="transmembrane region" description="Helical" evidence="8">
    <location>
        <begin position="144"/>
        <end position="162"/>
    </location>
</feature>
<evidence type="ECO:0000256" key="4">
    <source>
        <dbReference type="ARBA" id="ARBA00022679"/>
    </source>
</evidence>
<sequence>MLLLDSALWQPDRVQLVTTESAPSPDTSTPPETGRSRPIWRWLAVGLVLLVGIAGQVRVWASDRGLWADEIYIAVNLRGKGLWELTGPLAYSQIAPPGWLFASKLFYHALGGDEQSLRFAGLLGAAITLVLTAVLAWRAIGWGGALLASALVALSPGLLYYAGELKQYSTEAAAAMVLLLAMGLFVESDQRTADPRRRWLHAAALAVTGLVVAPFSYSAVIVVAGATAGGVLVLLLTRRRGTALALGLAAVPALATGALMVWRRMQFTIPGNQYQIFPNGFPSENAGPLDLLAWLPRMWSGFADDPLGWHLPVVLLVLVIAGPVAMALRGKAIWAGLLGGLGVAALGAAALRAYPWEGRIAVYLLAPALVAAAAGIDAAVRVAGHTVRALRDGDRRWKPAAALAAAALAVVMAGVAATPSLASGADQVREPRYRDQGRDILDEVAARLRPGDVIIFYRFSRPFADWYGRGGRDLPIPGFFQLTSAETCQPGSVDAALAGAQRVWFVRAARYSGDPVDYFQRIVAALEDRGRVIDSHLWTPEEPDSTGWTLIDLTAPPEPNQTTFPPDPRYACLDVVQ</sequence>
<keyword evidence="3" id="KW-0328">Glycosyltransferase</keyword>
<dbReference type="Proteomes" id="UP000503011">
    <property type="component" value="Chromosome"/>
</dbReference>
<dbReference type="KEGG" id="psuu:Psuf_054750"/>
<evidence type="ECO:0000256" key="2">
    <source>
        <dbReference type="ARBA" id="ARBA00022475"/>
    </source>
</evidence>
<keyword evidence="2" id="KW-1003">Cell membrane</keyword>
<evidence type="ECO:0000313" key="10">
    <source>
        <dbReference type="Proteomes" id="UP000503011"/>
    </source>
</evidence>
<proteinExistence type="predicted"/>
<dbReference type="PANTHER" id="PTHR33908">
    <property type="entry name" value="MANNOSYLTRANSFERASE YKCB-RELATED"/>
    <property type="match status" value="1"/>
</dbReference>
<dbReference type="AlphaFoldDB" id="A0A6F8YPW6"/>
<accession>A0A6F8YPW6</accession>
<feature type="transmembrane region" description="Helical" evidence="8">
    <location>
        <begin position="360"/>
        <end position="380"/>
    </location>
</feature>
<feature type="transmembrane region" description="Helical" evidence="8">
    <location>
        <begin position="243"/>
        <end position="262"/>
    </location>
</feature>
<dbReference type="GO" id="GO:0009103">
    <property type="term" value="P:lipopolysaccharide biosynthetic process"/>
    <property type="evidence" value="ECO:0007669"/>
    <property type="project" value="UniProtKB-ARBA"/>
</dbReference>
<comment type="subcellular location">
    <subcellularLocation>
        <location evidence="1">Cell membrane</location>
        <topology evidence="1">Multi-pass membrane protein</topology>
    </subcellularLocation>
</comment>
<keyword evidence="5 8" id="KW-0812">Transmembrane</keyword>
<feature type="transmembrane region" description="Helical" evidence="8">
    <location>
        <begin position="117"/>
        <end position="137"/>
    </location>
</feature>
<evidence type="ECO:0000256" key="6">
    <source>
        <dbReference type="ARBA" id="ARBA00022989"/>
    </source>
</evidence>
<keyword evidence="7 8" id="KW-0472">Membrane</keyword>
<keyword evidence="6 8" id="KW-1133">Transmembrane helix</keyword>
<feature type="transmembrane region" description="Helical" evidence="8">
    <location>
        <begin position="219"/>
        <end position="236"/>
    </location>
</feature>
<feature type="transmembrane region" description="Helical" evidence="8">
    <location>
        <begin position="307"/>
        <end position="326"/>
    </location>
</feature>
<name>A0A6F8YPW6_9ACTN</name>
<dbReference type="GO" id="GO:0016763">
    <property type="term" value="F:pentosyltransferase activity"/>
    <property type="evidence" value="ECO:0007669"/>
    <property type="project" value="TreeGrafter"/>
</dbReference>
<evidence type="ECO:0000256" key="8">
    <source>
        <dbReference type="SAM" id="Phobius"/>
    </source>
</evidence>
<evidence type="ECO:0000256" key="1">
    <source>
        <dbReference type="ARBA" id="ARBA00004651"/>
    </source>
</evidence>
<gene>
    <name evidence="9" type="ORF">Psuf_054750</name>
</gene>
<keyword evidence="4" id="KW-0808">Transferase</keyword>
<feature type="transmembrane region" description="Helical" evidence="8">
    <location>
        <begin position="39"/>
        <end position="61"/>
    </location>
</feature>
<protein>
    <recommendedName>
        <fullName evidence="11">Glycosyltransferase RgtA/B/C/D-like domain-containing protein</fullName>
    </recommendedName>
</protein>
<dbReference type="InterPro" id="IPR050297">
    <property type="entry name" value="LipidA_mod_glycosyltrf_83"/>
</dbReference>
<feature type="transmembrane region" description="Helical" evidence="8">
    <location>
        <begin position="333"/>
        <end position="354"/>
    </location>
</feature>
<organism evidence="9 10">
    <name type="scientific">Phytohabitans suffuscus</name>
    <dbReference type="NCBI Taxonomy" id="624315"/>
    <lineage>
        <taxon>Bacteria</taxon>
        <taxon>Bacillati</taxon>
        <taxon>Actinomycetota</taxon>
        <taxon>Actinomycetes</taxon>
        <taxon>Micromonosporales</taxon>
        <taxon>Micromonosporaceae</taxon>
    </lineage>
</organism>
<evidence type="ECO:0000256" key="5">
    <source>
        <dbReference type="ARBA" id="ARBA00022692"/>
    </source>
</evidence>
<reference evidence="9 10" key="1">
    <citation type="submission" date="2020-03" db="EMBL/GenBank/DDBJ databases">
        <title>Whole genome shotgun sequence of Phytohabitans suffuscus NBRC 105367.</title>
        <authorList>
            <person name="Komaki H."/>
            <person name="Tamura T."/>
        </authorList>
    </citation>
    <scope>NUCLEOTIDE SEQUENCE [LARGE SCALE GENOMIC DNA]</scope>
    <source>
        <strain evidence="9 10">NBRC 105367</strain>
    </source>
</reference>
<feature type="transmembrane region" description="Helical" evidence="8">
    <location>
        <begin position="168"/>
        <end position="186"/>
    </location>
</feature>
<dbReference type="PANTHER" id="PTHR33908:SF11">
    <property type="entry name" value="MEMBRANE PROTEIN"/>
    <property type="match status" value="1"/>
</dbReference>
<dbReference type="GO" id="GO:0005886">
    <property type="term" value="C:plasma membrane"/>
    <property type="evidence" value="ECO:0007669"/>
    <property type="project" value="UniProtKB-SubCell"/>
</dbReference>
<evidence type="ECO:0008006" key="11">
    <source>
        <dbReference type="Google" id="ProtNLM"/>
    </source>
</evidence>